<proteinExistence type="predicted"/>
<accession>M5DVM7</accession>
<sequence length="48" mass="5734">MRIFRVEGIDFFGNAYKILNKKGPERAFLFVSITFSRMRQLILLKRLV</sequence>
<dbReference type="HOGENOM" id="CLU_3158791_0_0_6"/>
<gene>
    <name evidence="1" type="ORF">TOL_3071</name>
</gene>
<keyword evidence="2" id="KW-1185">Reference proteome</keyword>
<protein>
    <submittedName>
        <fullName evidence="1">Uncharacterized protein</fullName>
    </submittedName>
</protein>
<dbReference type="EMBL" id="HF680312">
    <property type="protein sequence ID" value="CCU73467.1"/>
    <property type="molecule type" value="Genomic_DNA"/>
</dbReference>
<name>M5DVM7_9GAMM</name>
<dbReference type="KEGG" id="tol:TOL_3071"/>
<organism evidence="1 2">
    <name type="scientific">Thalassolituus oleivorans MIL-1</name>
    <dbReference type="NCBI Taxonomy" id="1298593"/>
    <lineage>
        <taxon>Bacteria</taxon>
        <taxon>Pseudomonadati</taxon>
        <taxon>Pseudomonadota</taxon>
        <taxon>Gammaproteobacteria</taxon>
        <taxon>Oceanospirillales</taxon>
        <taxon>Oceanospirillaceae</taxon>
        <taxon>Thalassolituus</taxon>
    </lineage>
</organism>
<evidence type="ECO:0000313" key="2">
    <source>
        <dbReference type="Proteomes" id="UP000011866"/>
    </source>
</evidence>
<reference evidence="1 2" key="1">
    <citation type="journal article" date="2013" name="Genome Announc.">
        <title>Genome Sequence of Thalassolituus oleivorans MIL-1 (DSM 14913T).</title>
        <authorList>
            <person name="Golyshin P.N."/>
            <person name="Werner J."/>
            <person name="Chernikova T.N."/>
            <person name="Tran H."/>
            <person name="Ferrer M."/>
            <person name="Yakimov M.M."/>
            <person name="Teeling H."/>
            <person name="Golyshina O.V."/>
        </authorList>
    </citation>
    <scope>NUCLEOTIDE SEQUENCE [LARGE SCALE GENOMIC DNA]</scope>
    <source>
        <strain evidence="1 2">MIL-1</strain>
    </source>
</reference>
<dbReference type="AlphaFoldDB" id="M5DVM7"/>
<dbReference type="Proteomes" id="UP000011866">
    <property type="component" value="Chromosome"/>
</dbReference>
<evidence type="ECO:0000313" key="1">
    <source>
        <dbReference type="EMBL" id="CCU73467.1"/>
    </source>
</evidence>